<dbReference type="Proteomes" id="UP000651085">
    <property type="component" value="Unassembled WGS sequence"/>
</dbReference>
<dbReference type="AlphaFoldDB" id="A0A926EY82"/>
<reference evidence="2" key="1">
    <citation type="submission" date="2020-08" db="EMBL/GenBank/DDBJ databases">
        <title>Genome public.</title>
        <authorList>
            <person name="Liu C."/>
            <person name="Sun Q."/>
        </authorList>
    </citation>
    <scope>NUCLEOTIDE SEQUENCE</scope>
    <source>
        <strain evidence="2">N12</strain>
    </source>
</reference>
<keyword evidence="3" id="KW-1185">Reference proteome</keyword>
<name>A0A926EY82_9BACT</name>
<dbReference type="InterPro" id="IPR031025">
    <property type="entry name" value="LruC_dom"/>
</dbReference>
<accession>A0A926EY82</accession>
<organism evidence="2 3">
    <name type="scientific">Jilunia laotingensis</name>
    <dbReference type="NCBI Taxonomy" id="2763675"/>
    <lineage>
        <taxon>Bacteria</taxon>
        <taxon>Pseudomonadati</taxon>
        <taxon>Bacteroidota</taxon>
        <taxon>Bacteroidia</taxon>
        <taxon>Bacteroidales</taxon>
        <taxon>Bacteroidaceae</taxon>
        <taxon>Jilunia</taxon>
    </lineage>
</organism>
<sequence length="705" mass="77928">MKEIISLLFVACICFSCVDNERNLSEEKESGNDLDLTFDFHLKSKKSLTITAENLSGKLAAGVPFNVYVENPYTDGDRLKDVKPVFTGITDASGSITADMLLPNEVKTIYVSTTYPGYGAMQTCEAANSASLAFGGVNPFVIKETETRGGSENNGEITRKSKICYPGTDNPYQLYTYYAQGIHATLASGLFKDGVSVDPELFSAEDITKISTVVNNMFPERVAVSDEKYFSADYCTDLQITEPVVNDGGVYQGTEIWVTFLGDGGFSDGNWNIFNALCYYTYDSAKGVTAQDAASIRKTMLFPNTNVAKLSSVHAPVVGAKIQLMYWDEARQLYTNIFPAGVSIGWVMVAAQPGQNGAGDAMKNLGNYRFSTPVLNSNSAMPYPGAYTNGIARWSEDAGCNIVGLDYRLHKDPNEFNDMDYNDILIKVESNPMIKPKDEIPVPPVEDTAYKYSVFGTLAFEDNWPSKGDYDFNDFVTDYTYTIVKKTDAEGQLTNEVSAIELTFTPRAQGAVYTSGFGIQLPVATSNVDVSAMSGGILESANTQATVIVYDDIRQSAFNSASGGFVNTVVGGNTAPGVPVKVWIPLKQAITDTGNLFSEFNPFIYVSNRGKEIHLTDMPPTDKVDMKWFGLNSDRSDLEHGVYYRMDNEFPWVLDIPRLRENTDAWIYPVENKEITLAYPKYESWLKDHGILWQKEPNEEFVYKP</sequence>
<evidence type="ECO:0000313" key="3">
    <source>
        <dbReference type="Proteomes" id="UP000651085"/>
    </source>
</evidence>
<protein>
    <submittedName>
        <fullName evidence="2">LruC domain-containing protein</fullName>
    </submittedName>
</protein>
<gene>
    <name evidence="2" type="ORF">H8744_02410</name>
</gene>
<dbReference type="InterPro" id="IPR032295">
    <property type="entry name" value="DUF4842"/>
</dbReference>
<comment type="caution">
    <text evidence="2">The sequence shown here is derived from an EMBL/GenBank/DDBJ whole genome shotgun (WGS) entry which is preliminary data.</text>
</comment>
<dbReference type="NCBIfam" id="TIGR04456">
    <property type="entry name" value="LruC_dom"/>
    <property type="match status" value="1"/>
</dbReference>
<dbReference type="EMBL" id="JACRTF010000001">
    <property type="protein sequence ID" value="MBC8592113.1"/>
    <property type="molecule type" value="Genomic_DNA"/>
</dbReference>
<feature type="domain" description="DUF4842" evidence="1">
    <location>
        <begin position="495"/>
        <end position="690"/>
    </location>
</feature>
<evidence type="ECO:0000313" key="2">
    <source>
        <dbReference type="EMBL" id="MBC8592113.1"/>
    </source>
</evidence>
<evidence type="ECO:0000259" key="1">
    <source>
        <dbReference type="Pfam" id="PF16130"/>
    </source>
</evidence>
<dbReference type="RefSeq" id="WP_262433328.1">
    <property type="nucleotide sequence ID" value="NZ_JACRTF010000001.1"/>
</dbReference>
<dbReference type="Pfam" id="PF16130">
    <property type="entry name" value="DUF4842"/>
    <property type="match status" value="1"/>
</dbReference>
<proteinExistence type="predicted"/>